<gene>
    <name evidence="14" type="ORF">KUF71_022363</name>
</gene>
<evidence type="ECO:0000256" key="8">
    <source>
        <dbReference type="ARBA" id="ARBA00023242"/>
    </source>
</evidence>
<evidence type="ECO:0000256" key="9">
    <source>
        <dbReference type="SAM" id="MobiDB-lite"/>
    </source>
</evidence>
<dbReference type="GO" id="GO:0003723">
    <property type="term" value="F:RNA binding"/>
    <property type="evidence" value="ECO:0007669"/>
    <property type="project" value="TreeGrafter"/>
</dbReference>
<feature type="transmembrane region" description="Helical" evidence="10">
    <location>
        <begin position="422"/>
        <end position="443"/>
    </location>
</feature>
<dbReference type="InterPro" id="IPR012580">
    <property type="entry name" value="NUC153"/>
</dbReference>
<feature type="transmembrane region" description="Helical" evidence="10">
    <location>
        <begin position="57"/>
        <end position="75"/>
    </location>
</feature>
<reference evidence="14" key="1">
    <citation type="submission" date="2021-07" db="EMBL/GenBank/DDBJ databases">
        <authorList>
            <person name="Catto M.A."/>
            <person name="Jacobson A."/>
            <person name="Kennedy G."/>
            <person name="Labadie P."/>
            <person name="Hunt B.G."/>
            <person name="Srinivasan R."/>
        </authorList>
    </citation>
    <scope>NUCLEOTIDE SEQUENCE</scope>
    <source>
        <strain evidence="14">PL_HMW_Pooled</strain>
        <tissue evidence="14">Head</tissue>
    </source>
</reference>
<feature type="compositionally biased region" description="Acidic residues" evidence="9">
    <location>
        <begin position="1023"/>
        <end position="1033"/>
    </location>
</feature>
<feature type="region of interest" description="Disordered" evidence="9">
    <location>
        <begin position="1"/>
        <end position="31"/>
    </location>
</feature>
<feature type="transmembrane region" description="Helical" evidence="10">
    <location>
        <begin position="389"/>
        <end position="410"/>
    </location>
</feature>
<keyword evidence="7 10" id="KW-0472">Membrane</keyword>
<evidence type="ECO:0000259" key="11">
    <source>
        <dbReference type="Pfam" id="PF01490"/>
    </source>
</evidence>
<feature type="compositionally biased region" description="Basic residues" evidence="9">
    <location>
        <begin position="1045"/>
        <end position="1056"/>
    </location>
</feature>
<feature type="compositionally biased region" description="Polar residues" evidence="9">
    <location>
        <begin position="979"/>
        <end position="988"/>
    </location>
</feature>
<feature type="region of interest" description="Disordered" evidence="9">
    <location>
        <begin position="510"/>
        <end position="607"/>
    </location>
</feature>
<dbReference type="InterPro" id="IPR039754">
    <property type="entry name" value="Esf1"/>
</dbReference>
<dbReference type="AlphaFoldDB" id="A0AAE1H1P1"/>
<dbReference type="InterPro" id="IPR013057">
    <property type="entry name" value="AA_transpt_TM"/>
</dbReference>
<feature type="region of interest" description="Disordered" evidence="9">
    <location>
        <begin position="627"/>
        <end position="662"/>
    </location>
</feature>
<keyword evidence="8" id="KW-0539">Nucleus</keyword>
<feature type="compositionally biased region" description="Acidic residues" evidence="9">
    <location>
        <begin position="636"/>
        <end position="648"/>
    </location>
</feature>
<evidence type="ECO:0000256" key="2">
    <source>
        <dbReference type="ARBA" id="ARBA00004604"/>
    </source>
</evidence>
<feature type="domain" description="NUC153" evidence="12">
    <location>
        <begin position="1128"/>
        <end position="1156"/>
    </location>
</feature>
<feature type="region of interest" description="Disordered" evidence="9">
    <location>
        <begin position="716"/>
        <end position="773"/>
    </location>
</feature>
<protein>
    <submittedName>
        <fullName evidence="14">ESF1-like protein</fullName>
    </submittedName>
</protein>
<evidence type="ECO:0000256" key="10">
    <source>
        <dbReference type="SAM" id="Phobius"/>
    </source>
</evidence>
<evidence type="ECO:0000313" key="14">
    <source>
        <dbReference type="EMBL" id="KAK3912909.1"/>
    </source>
</evidence>
<feature type="transmembrane region" description="Helical" evidence="10">
    <location>
        <begin position="238"/>
        <end position="259"/>
    </location>
</feature>
<comment type="similarity">
    <text evidence="3">Belongs to the ESF1 family.</text>
</comment>
<feature type="transmembrane region" description="Helical" evidence="10">
    <location>
        <begin position="81"/>
        <end position="103"/>
    </location>
</feature>
<accession>A0AAE1H1P1</accession>
<proteinExistence type="inferred from homology"/>
<dbReference type="Proteomes" id="UP001219518">
    <property type="component" value="Unassembled WGS sequence"/>
</dbReference>
<feature type="compositionally biased region" description="Basic residues" evidence="9">
    <location>
        <begin position="994"/>
        <end position="1008"/>
    </location>
</feature>
<dbReference type="PANTHER" id="PTHR12202:SF0">
    <property type="entry name" value="ESF1 HOMOLOG"/>
    <property type="match status" value="1"/>
</dbReference>
<evidence type="ECO:0000256" key="5">
    <source>
        <dbReference type="ARBA" id="ARBA00022989"/>
    </source>
</evidence>
<feature type="transmembrane region" description="Helical" evidence="10">
    <location>
        <begin position="167"/>
        <end position="188"/>
    </location>
</feature>
<evidence type="ECO:0000256" key="7">
    <source>
        <dbReference type="ARBA" id="ARBA00023136"/>
    </source>
</evidence>
<feature type="transmembrane region" description="Helical" evidence="10">
    <location>
        <begin position="320"/>
        <end position="346"/>
    </location>
</feature>
<name>A0AAE1H1P1_9NEOP</name>
<reference evidence="14" key="2">
    <citation type="journal article" date="2023" name="BMC Genomics">
        <title>Pest status, molecular evolution, and epigenetic factors derived from the genome assembly of Frankliniella fusca, a thysanopteran phytovirus vector.</title>
        <authorList>
            <person name="Catto M.A."/>
            <person name="Labadie P.E."/>
            <person name="Jacobson A.L."/>
            <person name="Kennedy G.G."/>
            <person name="Srinivasan R."/>
            <person name="Hunt B.G."/>
        </authorList>
    </citation>
    <scope>NUCLEOTIDE SEQUENCE</scope>
    <source>
        <strain evidence="14">PL_HMW_Pooled</strain>
    </source>
</reference>
<feature type="compositionally biased region" description="Basic and acidic residues" evidence="9">
    <location>
        <begin position="649"/>
        <end position="662"/>
    </location>
</feature>
<evidence type="ECO:0000256" key="6">
    <source>
        <dbReference type="ARBA" id="ARBA00023054"/>
    </source>
</evidence>
<feature type="domain" description="Amino acid transporter transmembrane" evidence="11">
    <location>
        <begin position="50"/>
        <end position="441"/>
    </location>
</feature>
<organism evidence="14 15">
    <name type="scientific">Frankliniella fusca</name>
    <dbReference type="NCBI Taxonomy" id="407009"/>
    <lineage>
        <taxon>Eukaryota</taxon>
        <taxon>Metazoa</taxon>
        <taxon>Ecdysozoa</taxon>
        <taxon>Arthropoda</taxon>
        <taxon>Hexapoda</taxon>
        <taxon>Insecta</taxon>
        <taxon>Pterygota</taxon>
        <taxon>Neoptera</taxon>
        <taxon>Paraneoptera</taxon>
        <taxon>Thysanoptera</taxon>
        <taxon>Terebrantia</taxon>
        <taxon>Thripoidea</taxon>
        <taxon>Thripidae</taxon>
        <taxon>Frankliniella</taxon>
    </lineage>
</organism>
<feature type="compositionally biased region" description="Acidic residues" evidence="9">
    <location>
        <begin position="743"/>
        <end position="768"/>
    </location>
</feature>
<evidence type="ECO:0000256" key="1">
    <source>
        <dbReference type="ARBA" id="ARBA00004370"/>
    </source>
</evidence>
<feature type="compositionally biased region" description="Acidic residues" evidence="9">
    <location>
        <begin position="597"/>
        <end position="607"/>
    </location>
</feature>
<dbReference type="Pfam" id="PF08159">
    <property type="entry name" value="NUC153"/>
    <property type="match status" value="1"/>
</dbReference>
<feature type="domain" description="ESF1 RRM" evidence="13">
    <location>
        <begin position="668"/>
        <end position="839"/>
    </location>
</feature>
<dbReference type="GO" id="GO:0005730">
    <property type="term" value="C:nucleolus"/>
    <property type="evidence" value="ECO:0007669"/>
    <property type="project" value="UniProtKB-SubCell"/>
</dbReference>
<dbReference type="PANTHER" id="PTHR12202">
    <property type="entry name" value="ESF1 HOMOLOG"/>
    <property type="match status" value="1"/>
</dbReference>
<feature type="transmembrane region" description="Helical" evidence="10">
    <location>
        <begin position="200"/>
        <end position="218"/>
    </location>
</feature>
<comment type="subcellular location">
    <subcellularLocation>
        <location evidence="1">Membrane</location>
    </subcellularLocation>
    <subcellularLocation>
        <location evidence="2">Nucleus</location>
        <location evidence="2">Nucleolus</location>
    </subcellularLocation>
</comment>
<evidence type="ECO:0000259" key="13">
    <source>
        <dbReference type="Pfam" id="PF25121"/>
    </source>
</evidence>
<keyword evidence="4 10" id="KW-0812">Transmembrane</keyword>
<feature type="transmembrane region" description="Helical" evidence="10">
    <location>
        <begin position="280"/>
        <end position="300"/>
    </location>
</feature>
<evidence type="ECO:0000256" key="4">
    <source>
        <dbReference type="ARBA" id="ARBA00022692"/>
    </source>
</evidence>
<dbReference type="Pfam" id="PF25121">
    <property type="entry name" value="RRM_ESF1"/>
    <property type="match status" value="1"/>
</dbReference>
<keyword evidence="6" id="KW-0175">Coiled coil</keyword>
<evidence type="ECO:0000313" key="15">
    <source>
        <dbReference type="Proteomes" id="UP001219518"/>
    </source>
</evidence>
<keyword evidence="5 10" id="KW-1133">Transmembrane helix</keyword>
<feature type="compositionally biased region" description="Polar residues" evidence="9">
    <location>
        <begin position="558"/>
        <end position="568"/>
    </location>
</feature>
<evidence type="ECO:0000256" key="3">
    <source>
        <dbReference type="ARBA" id="ARBA00009087"/>
    </source>
</evidence>
<feature type="compositionally biased region" description="Basic and acidic residues" evidence="9">
    <location>
        <begin position="1067"/>
        <end position="1098"/>
    </location>
</feature>
<dbReference type="InterPro" id="IPR056750">
    <property type="entry name" value="RRM_ESF1"/>
</dbReference>
<keyword evidence="15" id="KW-1185">Reference proteome</keyword>
<feature type="region of interest" description="Disordered" evidence="9">
    <location>
        <begin position="897"/>
        <end position="955"/>
    </location>
</feature>
<feature type="transmembrane region" description="Helical" evidence="10">
    <location>
        <begin position="124"/>
        <end position="147"/>
    </location>
</feature>
<feature type="transmembrane region" description="Helical" evidence="10">
    <location>
        <begin position="358"/>
        <end position="377"/>
    </location>
</feature>
<dbReference type="GO" id="GO:0016020">
    <property type="term" value="C:membrane"/>
    <property type="evidence" value="ECO:0007669"/>
    <property type="project" value="UniProtKB-SubCell"/>
</dbReference>
<feature type="compositionally biased region" description="Basic and acidic residues" evidence="9">
    <location>
        <begin position="538"/>
        <end position="547"/>
    </location>
</feature>
<dbReference type="GO" id="GO:0006364">
    <property type="term" value="P:rRNA processing"/>
    <property type="evidence" value="ECO:0007669"/>
    <property type="project" value="InterPro"/>
</dbReference>
<dbReference type="EMBL" id="JAHWGI010000306">
    <property type="protein sequence ID" value="KAK3912909.1"/>
    <property type="molecule type" value="Genomic_DNA"/>
</dbReference>
<sequence>MSVTSSNPKLDEKSYILEGQRGSLDGSPDSMEADTKQLVQSASDDEMARSGLMSASFNYINSIIGSGVIGIPYALHQAGFGLGLLLLILVAVVTDYSLILMVRSGHLSGAYSYQGITEAAFGRGGFILLSFLQFVYPFIAMVSYNVVVGDTVTKVFMRLFHLETTSIMAQRWMVIGLATIFLTIPLCLYRDIVKLAKISFLSLLFVCLILITIFIRLFTLRDSVPSTPDAYRFANWDIIPAIGIMSFAFMCHHNTFLIYGSIENASQKKWDRVTHASLSASFVVSAMFGIAGYATFTGLSQGDLLENYCWDDDLMNVSRLMFSGTILLTYPIECLVTREVVINTFFPRDKEPGNERAAWYRHVAITLAIVILTYFLSMSTDCLGVVLELNGVLAAVPLAFVLPAICYLKLEQGSIISKQKLPAVGLAVFGLIVAGVGLALLVMNFSDLDSCNHGKGNITMGDSIKDSRFSHIAKDPRFRSVPRSQRKVKIDKRFKAMFEDKRFKTKYTVDKRGRPIPKTSTEDLERFYDLSSGSSDSEDGHDIDNKTDVAPSRKNKNNSKILDASQQSKESDDRSSEDSDSTSVTVRDDEEGGKSDSEEEVRSDDEEILNDKIRSKLRDMSVDYARGEGAIVTDSSSDEDSSGDEVDENPEHGWGELDKDAERTDEITSRLAVCNMDWDRIRAVDLMVLLNSFTPPGGLIRSITIYPSEFGLTRMKKEEEEGPPELLKQSSKQLKSGESGVKDDDDDDDDDGDDDGSDDGGPVEENEEGSSYHMEKLRQYQLNRLKYFYAIVECDSPSTANNIYTECDGMEYESSATRLDLRFVPDDTTFEQDPRETCTGMPDAGKYRPRNFTTTALQQAKVELTWDETDPTRSEIANRLMAGDAVDDNDLQAYLASSSDEENSAGGHKENENHKNGNGSKSNSEESSDDEDPIAKYRSLLNGIEEEEKEKKNKDVHMEISWGLGLKERAEEAVKKKMASSQELTPFQQMMEKRKQKRLEKKKEKMQKKMQLSGENKDRELSSDDDIPSDIDMNDPYFAEEFKDMKKKPKKGKGKKKEQSGETEEEQQSKAELELLLLDKDEPKHFNFKKIQEEETGSKSKKKAKRRKGKDTSQTNAPEDDFKINVDDSRFSALYTSHLYNIDPTDPHFRKSNGMEALISSKQKRLADSSVTVMVLPVSDHIQSTPAKKSKKDLELSLLVKSVKNKTQNLKKQ</sequence>
<feature type="region of interest" description="Disordered" evidence="9">
    <location>
        <begin position="971"/>
        <end position="1123"/>
    </location>
</feature>
<feature type="region of interest" description="Disordered" evidence="9">
    <location>
        <begin position="828"/>
        <end position="849"/>
    </location>
</feature>
<dbReference type="Pfam" id="PF01490">
    <property type="entry name" value="Aa_trans"/>
    <property type="match status" value="1"/>
</dbReference>
<comment type="caution">
    <text evidence="14">The sequence shown here is derived from an EMBL/GenBank/DDBJ whole genome shotgun (WGS) entry which is preliminary data.</text>
</comment>
<evidence type="ECO:0000259" key="12">
    <source>
        <dbReference type="Pfam" id="PF08159"/>
    </source>
</evidence>
<feature type="compositionally biased region" description="Basic residues" evidence="9">
    <location>
        <begin position="1099"/>
        <end position="1109"/>
    </location>
</feature>